<name>A0ACC2A8R6_DIPCM</name>
<evidence type="ECO:0000313" key="2">
    <source>
        <dbReference type="Proteomes" id="UP001162992"/>
    </source>
</evidence>
<comment type="caution">
    <text evidence="1">The sequence shown here is derived from an EMBL/GenBank/DDBJ whole genome shotgun (WGS) entry which is preliminary data.</text>
</comment>
<protein>
    <submittedName>
        <fullName evidence="1">Uncharacterized protein</fullName>
    </submittedName>
</protein>
<sequence>MASNIVVFVSLLWVLAAIGCAARSSCSSRKVDSVHDKKDLSSNGKVQIQHQPAKFGFRPWPKISDEAPSVDAFTESKAFEGSSPFVNMQYHMGPVLSPTIQVYITWYGNWKSEDKAIIKDFLLSISSPTELPSVQKWWSTITLYTDQTGRNITGSVNIAGEHLDQYSHGHSLTRLSVQKVLKAALKENNGTLSVNSHGGLYLILTAGDVIMQDFCRAVCGFHYFTFPSIVGYTLPYAWIGNSVKQCPEVCAYPFAIPDYMGATKPMKAPNGRIGVDGMISVIGHELSEISSNPLINAWYAGQDPTAPTEIADLCEGMYGSGAGGSYPGEVQTDGSGSSFNVRGINNRKFLVQWVWNPYLNACSGPNAIN</sequence>
<organism evidence="1 2">
    <name type="scientific">Diphasiastrum complanatum</name>
    <name type="common">Issler's clubmoss</name>
    <name type="synonym">Lycopodium complanatum</name>
    <dbReference type="NCBI Taxonomy" id="34168"/>
    <lineage>
        <taxon>Eukaryota</taxon>
        <taxon>Viridiplantae</taxon>
        <taxon>Streptophyta</taxon>
        <taxon>Embryophyta</taxon>
        <taxon>Tracheophyta</taxon>
        <taxon>Lycopodiopsida</taxon>
        <taxon>Lycopodiales</taxon>
        <taxon>Lycopodiaceae</taxon>
        <taxon>Lycopodioideae</taxon>
        <taxon>Diphasiastrum</taxon>
    </lineage>
</organism>
<reference evidence="2" key="1">
    <citation type="journal article" date="2024" name="Proc. Natl. Acad. Sci. U.S.A.">
        <title>Extraordinary preservation of gene collinearity over three hundred million years revealed in homosporous lycophytes.</title>
        <authorList>
            <person name="Li C."/>
            <person name="Wickell D."/>
            <person name="Kuo L.Y."/>
            <person name="Chen X."/>
            <person name="Nie B."/>
            <person name="Liao X."/>
            <person name="Peng D."/>
            <person name="Ji J."/>
            <person name="Jenkins J."/>
            <person name="Williams M."/>
            <person name="Shu S."/>
            <person name="Plott C."/>
            <person name="Barry K."/>
            <person name="Rajasekar S."/>
            <person name="Grimwood J."/>
            <person name="Han X."/>
            <person name="Sun S."/>
            <person name="Hou Z."/>
            <person name="He W."/>
            <person name="Dai G."/>
            <person name="Sun C."/>
            <person name="Schmutz J."/>
            <person name="Leebens-Mack J.H."/>
            <person name="Li F.W."/>
            <person name="Wang L."/>
        </authorList>
    </citation>
    <scope>NUCLEOTIDE SEQUENCE [LARGE SCALE GENOMIC DNA]</scope>
    <source>
        <strain evidence="2">cv. PW_Plant_1</strain>
    </source>
</reference>
<dbReference type="EMBL" id="CM055114">
    <property type="protein sequence ID" value="KAJ7513958.1"/>
    <property type="molecule type" value="Genomic_DNA"/>
</dbReference>
<dbReference type="Proteomes" id="UP001162992">
    <property type="component" value="Chromosome 23"/>
</dbReference>
<accession>A0ACC2A8R6</accession>
<evidence type="ECO:0000313" key="1">
    <source>
        <dbReference type="EMBL" id="KAJ7513958.1"/>
    </source>
</evidence>
<proteinExistence type="predicted"/>
<keyword evidence="2" id="KW-1185">Reference proteome</keyword>
<gene>
    <name evidence="1" type="ORF">O6H91_23G020600</name>
</gene>